<reference evidence="9" key="1">
    <citation type="submission" date="2017-11" db="EMBL/GenBank/DDBJ databases">
        <title>Complete genome sequence of Moraxella osloensis NP7 isolated from human skin.</title>
        <authorList>
            <person name="Lee K."/>
            <person name="Lim J.Y."/>
            <person name="Hwang I."/>
        </authorList>
    </citation>
    <scope>NUCLEOTIDE SEQUENCE [LARGE SCALE GENOMIC DNA]</scope>
    <source>
        <strain evidence="9">NP7</strain>
    </source>
</reference>
<gene>
    <name evidence="8" type="ORF">NP7_06050</name>
</gene>
<dbReference type="GO" id="GO:0005886">
    <property type="term" value="C:plasma membrane"/>
    <property type="evidence" value="ECO:0007669"/>
    <property type="project" value="InterPro"/>
</dbReference>
<keyword evidence="3 6" id="KW-1133">Transmembrane helix</keyword>
<sequence length="1605" mass="175139">MKDDNNNDSLPEDVTDTDVTKPDDKSLVDNDLDTKLDTKLDAKNPDGEDLDVNQADTAISDDLDPAQKDARWLRRWYPLGFVSKIAIVLALILILVILGAYYAVGTPWGTRLLINAIVQQTGISLTYGKGNLRDGIWVYDLKIPSKPPKNYVEVTVDKAYVKIGWRALINKEVHLREANINRMVITYKKPPSNKPFDYPRIALPVNLTLDDVKANLVRYQQVTRDPIDFKQAHIQKFTWYDTQITVGEGKLAYNNLLSVDKVKGKIDLQQDYPLDVTGLVIVNSLSKVYVDALDTHATGSLKFLTADIKSKYNQSDVTGHLTAQPMDKNAPFNAKLEWKDVLLPYATSQNIHLKNGLATATGVTNNIQLRINADLTAKDIPDGHYQGRGVIANQKLSIEYLTAKVAQGTLTSQGTIDWHDRTRIALMNTGNGFKIRQLLSKDIAPYAPETLTGKLGIVYDVATDKLPMQVRANLRQDDGEIINADIRQAKGNHKPYTIDANWQQLIRHNLPNIGELNSPNGKAQVIFQPADGKRPSSVQAQVNANILKLNQAPSGNYQVNVNKSGQIVDITQLLYQGVAGNLAGNGKIKLASGNQPLAWQINAKTNHLNAHSILNSIPLQDLTGNVVASGTQQRIRQANQTVVTRHDVTINQIDMIGDLLGANNSKKHLALKGAGKVRADLLGNKLSYIAAKFDGSLNAPNVPAGSFKFDIAGTPKQLKINQFSHQGREGYINASGSIDMTNGVGWHINADMKNFNASYFVPSLPSQITGTINTDGYWRAGAQYIHIANMNLKGRLKNQPLLATGQLTAKLNLPKDLSTLRQVIENSANSQKYGQIRRLIESLQANNLLVQWGSNRITANGNQNQLVTSVDISTLNQLMPQLKGIVKGGIVLTQDNNQALPNIYVDLVGRNISLPNFVVLDAKVTGKLVNLAKSPSQLQLTATGLNIANQPLRSVQLYFNGTQDNHTLDVKADSTKGQVQATLKGRIDLAKKQWSGLLGNGQIGTKYAKLQQLQPAQMLFGWQNLNVQMAAHCWQMVGQNGSLCLKNNLVVSNGQGNVDVSVQQIDSQIFSVVMPRDIAWSGKLNGTALVHWQKNQRPSINASFFTDNGVFGTAPQTPEENPTTIAYERISVIARSTAEGLKLRADIKTANGAGNGYLDATVNPYIQSKPISGTVVFQDIDLAVFKPFFPSFERLTGNGLVAGKISGSLMQPKFVGDIELQDAGLSITGVPMRFDKINVLSHVAGNQASIDGSFASAGDGQGTITGTVDWTRELQAKLKLQGKALQVSQPPAISAIINPIFDVIVKPSQRYVNIVGVIDVPRATIRPPETTGSVVSKSPDVNVIDRRLMGQIDDVLKVTQPWNINADVGVDLGERISFQGFGARLPLAGALHITQRGQGTMKAEGVVQVSRRSKVEVFGQSLNLNFAQVRFNGEVMKPLLNVEAVKDVQGVQVGVKVKGSASAPSITVFNNGGLSEQQAMNALVTGSLNNHSGQTTNEQDFRNRVNNTIAAAGLSYGLSGTRKFTNQIGQAFGLQRLTLDANGSGNDTLVSLTGYITPDLFIRYGVGVFTSQPELSMRYQLTRRLYIESKSAINNSVDLIYNWRY</sequence>
<dbReference type="STRING" id="34062.AXE82_02220"/>
<proteinExistence type="predicted"/>
<evidence type="ECO:0000256" key="2">
    <source>
        <dbReference type="ARBA" id="ARBA00022692"/>
    </source>
</evidence>
<feature type="region of interest" description="Disordered" evidence="5">
    <location>
        <begin position="1"/>
        <end position="30"/>
    </location>
</feature>
<protein>
    <submittedName>
        <fullName evidence="8">DUF490 domain-containing protein</fullName>
    </submittedName>
</protein>
<evidence type="ECO:0000259" key="7">
    <source>
        <dbReference type="Pfam" id="PF04357"/>
    </source>
</evidence>
<dbReference type="GO" id="GO:0097347">
    <property type="term" value="C:TAM protein secretion complex"/>
    <property type="evidence" value="ECO:0007669"/>
    <property type="project" value="TreeGrafter"/>
</dbReference>
<dbReference type="EMBL" id="CP024443">
    <property type="protein sequence ID" value="ATR78857.1"/>
    <property type="molecule type" value="Genomic_DNA"/>
</dbReference>
<evidence type="ECO:0000256" key="5">
    <source>
        <dbReference type="SAM" id="MobiDB-lite"/>
    </source>
</evidence>
<dbReference type="PANTHER" id="PTHR36985">
    <property type="entry name" value="TRANSLOCATION AND ASSEMBLY MODULE SUBUNIT TAMB"/>
    <property type="match status" value="1"/>
</dbReference>
<accession>A0A2D2LUZ2</accession>
<evidence type="ECO:0000313" key="8">
    <source>
        <dbReference type="EMBL" id="ATR78857.1"/>
    </source>
</evidence>
<keyword evidence="4 6" id="KW-0472">Membrane</keyword>
<feature type="compositionally biased region" description="Basic and acidic residues" evidence="5">
    <location>
        <begin position="18"/>
        <end position="30"/>
    </location>
</feature>
<evidence type="ECO:0000256" key="3">
    <source>
        <dbReference type="ARBA" id="ARBA00022989"/>
    </source>
</evidence>
<dbReference type="PANTHER" id="PTHR36985:SF1">
    <property type="entry name" value="TRANSLOCATION AND ASSEMBLY MODULE SUBUNIT TAMB"/>
    <property type="match status" value="1"/>
</dbReference>
<evidence type="ECO:0000256" key="1">
    <source>
        <dbReference type="ARBA" id="ARBA00004167"/>
    </source>
</evidence>
<dbReference type="RefSeq" id="WP_100270106.1">
    <property type="nucleotide sequence ID" value="NZ_CP024443.1"/>
</dbReference>
<name>A0A2D2LUZ2_FAUOS</name>
<dbReference type="InterPro" id="IPR007452">
    <property type="entry name" value="TamB_C"/>
</dbReference>
<comment type="subcellular location">
    <subcellularLocation>
        <location evidence="1">Membrane</location>
        <topology evidence="1">Single-pass membrane protein</topology>
    </subcellularLocation>
</comment>
<dbReference type="GO" id="GO:0009306">
    <property type="term" value="P:protein secretion"/>
    <property type="evidence" value="ECO:0007669"/>
    <property type="project" value="InterPro"/>
</dbReference>
<feature type="domain" description="Translocation and assembly module TamB C-terminal" evidence="7">
    <location>
        <begin position="1257"/>
        <end position="1605"/>
    </location>
</feature>
<organism evidence="8 9">
    <name type="scientific">Faucicola osloensis</name>
    <name type="common">Moraxella osloensis</name>
    <dbReference type="NCBI Taxonomy" id="34062"/>
    <lineage>
        <taxon>Bacteria</taxon>
        <taxon>Pseudomonadati</taxon>
        <taxon>Pseudomonadota</taxon>
        <taxon>Gammaproteobacteria</taxon>
        <taxon>Moraxellales</taxon>
        <taxon>Moraxellaceae</taxon>
        <taxon>Faucicola</taxon>
    </lineage>
</organism>
<evidence type="ECO:0000256" key="4">
    <source>
        <dbReference type="ARBA" id="ARBA00023136"/>
    </source>
</evidence>
<dbReference type="Pfam" id="PF04357">
    <property type="entry name" value="TamB"/>
    <property type="match status" value="1"/>
</dbReference>
<keyword evidence="2 6" id="KW-0812">Transmembrane</keyword>
<evidence type="ECO:0000313" key="9">
    <source>
        <dbReference type="Proteomes" id="UP000229340"/>
    </source>
</evidence>
<evidence type="ECO:0000256" key="6">
    <source>
        <dbReference type="SAM" id="Phobius"/>
    </source>
</evidence>
<dbReference type="Proteomes" id="UP000229340">
    <property type="component" value="Chromosome"/>
</dbReference>
<feature type="transmembrane region" description="Helical" evidence="6">
    <location>
        <begin position="81"/>
        <end position="104"/>
    </location>
</feature>